<dbReference type="InterPro" id="IPR001584">
    <property type="entry name" value="Integrase_cat-core"/>
</dbReference>
<dbReference type="Pfam" id="PF22936">
    <property type="entry name" value="Pol_BBD"/>
    <property type="match status" value="1"/>
</dbReference>
<keyword evidence="2" id="KW-0862">Zinc</keyword>
<dbReference type="SUPFAM" id="SSF53098">
    <property type="entry name" value="Ribonuclease H-like"/>
    <property type="match status" value="1"/>
</dbReference>
<dbReference type="InterPro" id="IPR025724">
    <property type="entry name" value="GAG-pre-integrase_dom"/>
</dbReference>
<dbReference type="InterPro" id="IPR012337">
    <property type="entry name" value="RNaseH-like_sf"/>
</dbReference>
<dbReference type="GO" id="GO:0003676">
    <property type="term" value="F:nucleic acid binding"/>
    <property type="evidence" value="ECO:0007669"/>
    <property type="project" value="InterPro"/>
</dbReference>
<dbReference type="InterPro" id="IPR039537">
    <property type="entry name" value="Retrotran_Ty1/copia-like"/>
</dbReference>
<dbReference type="GO" id="GO:0015074">
    <property type="term" value="P:DNA integration"/>
    <property type="evidence" value="ECO:0007669"/>
    <property type="project" value="InterPro"/>
</dbReference>
<feature type="domain" description="Integrase catalytic" evidence="5">
    <location>
        <begin position="685"/>
        <end position="859"/>
    </location>
</feature>
<dbReference type="PANTHER" id="PTHR42648:SF25">
    <property type="entry name" value="RNA-DIRECTED DNA POLYMERASE"/>
    <property type="match status" value="1"/>
</dbReference>
<dbReference type="Pfam" id="PF00665">
    <property type="entry name" value="rve"/>
    <property type="match status" value="1"/>
</dbReference>
<evidence type="ECO:0000313" key="6">
    <source>
        <dbReference type="EMBL" id="KAK9054019.1"/>
    </source>
</evidence>
<dbReference type="InterPro" id="IPR036397">
    <property type="entry name" value="RNaseH_sf"/>
</dbReference>
<evidence type="ECO:0000256" key="2">
    <source>
        <dbReference type="PROSITE-ProRule" id="PRU00047"/>
    </source>
</evidence>
<dbReference type="PROSITE" id="PS50158">
    <property type="entry name" value="ZF_CCHC"/>
    <property type="match status" value="1"/>
</dbReference>
<dbReference type="GO" id="GO:0006508">
    <property type="term" value="P:proteolysis"/>
    <property type="evidence" value="ECO:0007669"/>
    <property type="project" value="UniProtKB-KW"/>
</dbReference>
<evidence type="ECO:0000256" key="3">
    <source>
        <dbReference type="SAM" id="MobiDB-lite"/>
    </source>
</evidence>
<dbReference type="EMBL" id="JBCNJP010000025">
    <property type="protein sequence ID" value="KAK9054019.1"/>
    <property type="molecule type" value="Genomic_DNA"/>
</dbReference>
<evidence type="ECO:0008006" key="8">
    <source>
        <dbReference type="Google" id="ProtNLM"/>
    </source>
</evidence>
<keyword evidence="2" id="KW-0479">Metal-binding</keyword>
<dbReference type="GO" id="GO:0008233">
    <property type="term" value="F:peptidase activity"/>
    <property type="evidence" value="ECO:0007669"/>
    <property type="project" value="UniProtKB-KW"/>
</dbReference>
<dbReference type="InterPro" id="IPR001878">
    <property type="entry name" value="Znf_CCHC"/>
</dbReference>
<keyword evidence="1" id="KW-0645">Protease</keyword>
<comment type="caution">
    <text evidence="6">The sequence shown here is derived from an EMBL/GenBank/DDBJ whole genome shotgun (WGS) entry which is preliminary data.</text>
</comment>
<evidence type="ECO:0000313" key="7">
    <source>
        <dbReference type="Proteomes" id="UP001408789"/>
    </source>
</evidence>
<dbReference type="PROSITE" id="PS50994">
    <property type="entry name" value="INTEGRASE"/>
    <property type="match status" value="1"/>
</dbReference>
<dbReference type="Pfam" id="PF25597">
    <property type="entry name" value="SH3_retrovirus"/>
    <property type="match status" value="1"/>
</dbReference>
<dbReference type="InterPro" id="IPR057670">
    <property type="entry name" value="SH3_retrovirus"/>
</dbReference>
<dbReference type="InterPro" id="IPR054722">
    <property type="entry name" value="PolX-like_BBD"/>
</dbReference>
<dbReference type="InterPro" id="IPR036875">
    <property type="entry name" value="Znf_CCHC_sf"/>
</dbReference>
<feature type="domain" description="CCHC-type" evidence="4">
    <location>
        <begin position="424"/>
        <end position="438"/>
    </location>
</feature>
<dbReference type="Pfam" id="PF14223">
    <property type="entry name" value="Retrotran_gag_2"/>
    <property type="match status" value="1"/>
</dbReference>
<feature type="region of interest" description="Disordered" evidence="3">
    <location>
        <begin position="376"/>
        <end position="419"/>
    </location>
</feature>
<proteinExistence type="predicted"/>
<protein>
    <recommendedName>
        <fullName evidence="8">Polyprotein</fullName>
    </recommendedName>
</protein>
<accession>A0AAP0CBX9</accession>
<dbReference type="Pfam" id="PF13976">
    <property type="entry name" value="gag_pre-integrs"/>
    <property type="match status" value="1"/>
</dbReference>
<evidence type="ECO:0000256" key="1">
    <source>
        <dbReference type="ARBA" id="ARBA00022670"/>
    </source>
</evidence>
<organism evidence="6 7">
    <name type="scientific">Deinandra increscens subsp. villosa</name>
    <dbReference type="NCBI Taxonomy" id="3103831"/>
    <lineage>
        <taxon>Eukaryota</taxon>
        <taxon>Viridiplantae</taxon>
        <taxon>Streptophyta</taxon>
        <taxon>Embryophyta</taxon>
        <taxon>Tracheophyta</taxon>
        <taxon>Spermatophyta</taxon>
        <taxon>Magnoliopsida</taxon>
        <taxon>eudicotyledons</taxon>
        <taxon>Gunneridae</taxon>
        <taxon>Pentapetalae</taxon>
        <taxon>asterids</taxon>
        <taxon>campanulids</taxon>
        <taxon>Asterales</taxon>
        <taxon>Asteraceae</taxon>
        <taxon>Asteroideae</taxon>
        <taxon>Heliantheae alliance</taxon>
        <taxon>Madieae</taxon>
        <taxon>Madiinae</taxon>
        <taxon>Deinandra</taxon>
    </lineage>
</organism>
<feature type="compositionally biased region" description="Basic and acidic residues" evidence="3">
    <location>
        <begin position="376"/>
        <end position="395"/>
    </location>
</feature>
<keyword evidence="7" id="KW-1185">Reference proteome</keyword>
<keyword evidence="2" id="KW-0863">Zinc-finger</keyword>
<keyword evidence="1" id="KW-0378">Hydrolase</keyword>
<dbReference type="SUPFAM" id="SSF57756">
    <property type="entry name" value="Retrovirus zinc finger-like domains"/>
    <property type="match status" value="1"/>
</dbReference>
<dbReference type="AlphaFoldDB" id="A0AAP0CBX9"/>
<sequence>MTVLKSSVNDAVSGDFRDRKTTVTPLKVTKEIHTDQDSEFYSPKSSSEDSEFYSPKSVVVKRWLAVALKEVYSVSRARVHDPVLRIRAEDRQIGEGIGEGLVSKLACFGNDRGEVMMFGRPTSPLGARQLILHLITGVRLQFVLDGEIGDRRYSELASRFIVFFHLREARRLCPILTSTNYSIWAVKLKAIFNVHGLWEVVEPAEGAAVDSDKNNAAIVYLFQALPEDLILQIAHLTSAKEVWNSVKTRYVGVERVKKARLQTLKTEYNSLRMRDSDSIDVYAAKLSSIASRSAELGETISDATLVKKLMESVPEDFVQIVASMEQFLDLETTVFQEAVGRLKAYEERIGRKKKIEGTKDDQVMLTYAEWQARSKENKGRNKWEKTGIKVDETNKNSRKGSSTNKKFKEAKGNSRPKKDKSQIKCFKCDNFGHYASECAKKKISDQEVNVMNDSDDDPALLMVWAEETKEQVLLHEARVVPSSFTDHSSKEEAEEVEWYLDNGASNHMTYNVSLFSSLNTNIVGKVKFGDGSSIEVKGKGSVVLRGKHVDQRTLTNVYYLPKLKSNIISLGQLAERGCEVRILDEYLWLYDRLGKLILKVRRAHNRLYKVTLSAGSEMCFQTRLEGETGRWQSRLGHANFHTLENVTHKDLVIGVPRLKYEAHICDICLAGKQVRDSFPKESLYGAKHPLELVSMDLCGPITPETKSGIRYFMLILDDYSRYMWVYFLRSKDDAFDTFKKFRSQVESQLDHKIKSLRSDRGGEFTSSKFKEYCELNGISRMLTTPYSPQQNGAVERRNRTVMNMTRCILKEMNMPHVYWAEGVRHFVYILNRLPTKPLKDTTHIALRGKKPDLQYLRIFGCVGHVKILGPEVRKLDMRSKPMLYLGVQEGTKGYRMLDVSKGKVVVSRDVKFDEARKWSWDKNSSKEVFREAIESSDSVVELADQIEENDYEAAVGESDSDSEEAADPTGCAYNDMPGLEEANEAATSRRSGRIRNIPAHLRDYVLDKRVGQVNQVQEVDDQVNLLLAQEEEPSSYLEASKSKVWIDAMKEELGAIERNGTWFLTNPPKKCRPIGLKWLFKVKRDAEGNIM</sequence>
<dbReference type="Gene3D" id="3.30.420.10">
    <property type="entry name" value="Ribonuclease H-like superfamily/Ribonuclease H"/>
    <property type="match status" value="1"/>
</dbReference>
<evidence type="ECO:0000259" key="5">
    <source>
        <dbReference type="PROSITE" id="PS50994"/>
    </source>
</evidence>
<dbReference type="GO" id="GO:0008270">
    <property type="term" value="F:zinc ion binding"/>
    <property type="evidence" value="ECO:0007669"/>
    <property type="project" value="UniProtKB-KW"/>
</dbReference>
<dbReference type="Proteomes" id="UP001408789">
    <property type="component" value="Unassembled WGS sequence"/>
</dbReference>
<evidence type="ECO:0000259" key="4">
    <source>
        <dbReference type="PROSITE" id="PS50158"/>
    </source>
</evidence>
<reference evidence="6 7" key="1">
    <citation type="submission" date="2024-04" db="EMBL/GenBank/DDBJ databases">
        <title>The reference genome of an endangered Asteraceae, Deinandra increscens subsp. villosa, native to the Central Coast of California.</title>
        <authorList>
            <person name="Guilliams M."/>
            <person name="Hasenstab-Lehman K."/>
            <person name="Meyer R."/>
            <person name="Mcevoy S."/>
        </authorList>
    </citation>
    <scope>NUCLEOTIDE SEQUENCE [LARGE SCALE GENOMIC DNA]</scope>
    <source>
        <tissue evidence="6">Leaf</tissue>
    </source>
</reference>
<dbReference type="PANTHER" id="PTHR42648">
    <property type="entry name" value="TRANSPOSASE, PUTATIVE-RELATED"/>
    <property type="match status" value="1"/>
</dbReference>
<gene>
    <name evidence="6" type="ORF">SSX86_025095</name>
</gene>
<name>A0AAP0CBX9_9ASTR</name>